<reference evidence="1" key="1">
    <citation type="journal article" date="2021" name="PeerJ">
        <title>Extensive microbial diversity within the chicken gut microbiome revealed by metagenomics and culture.</title>
        <authorList>
            <person name="Gilroy R."/>
            <person name="Ravi A."/>
            <person name="Getino M."/>
            <person name="Pursley I."/>
            <person name="Horton D.L."/>
            <person name="Alikhan N.F."/>
            <person name="Baker D."/>
            <person name="Gharbi K."/>
            <person name="Hall N."/>
            <person name="Watson M."/>
            <person name="Adriaenssens E.M."/>
            <person name="Foster-Nyarko E."/>
            <person name="Jarju S."/>
            <person name="Secka A."/>
            <person name="Antonio M."/>
            <person name="Oren A."/>
            <person name="Chaudhuri R.R."/>
            <person name="La Ragione R."/>
            <person name="Hildebrand F."/>
            <person name="Pallen M.J."/>
        </authorList>
    </citation>
    <scope>NUCLEOTIDE SEQUENCE</scope>
    <source>
        <strain evidence="1">ChiHjej9B8-13557</strain>
    </source>
</reference>
<protein>
    <recommendedName>
        <fullName evidence="3">Polyketide cyclase / dehydrase and lipid transport</fullName>
    </recommendedName>
</protein>
<dbReference type="Gene3D" id="3.30.530.20">
    <property type="match status" value="1"/>
</dbReference>
<dbReference type="InterPro" id="IPR023393">
    <property type="entry name" value="START-like_dom_sf"/>
</dbReference>
<reference evidence="1" key="2">
    <citation type="submission" date="2021-04" db="EMBL/GenBank/DDBJ databases">
        <authorList>
            <person name="Gilroy R."/>
        </authorList>
    </citation>
    <scope>NUCLEOTIDE SEQUENCE</scope>
    <source>
        <strain evidence="1">ChiHjej9B8-13557</strain>
    </source>
</reference>
<proteinExistence type="predicted"/>
<comment type="caution">
    <text evidence="1">The sequence shown here is derived from an EMBL/GenBank/DDBJ whole genome shotgun (WGS) entry which is preliminary data.</text>
</comment>
<accession>A0A9D2MCX7</accession>
<gene>
    <name evidence="1" type="ORF">H9771_00415</name>
</gene>
<dbReference type="AlphaFoldDB" id="A0A9D2MCX7"/>
<sequence length="138" mass="16000">MTVSRFKTILPGDVRTVWDIVTGVMEYPAWRSDVERVETPGAQNFWEYTKGGYVTKFTIIGEEPSRRWTLAMENANMTGRWVGVFRQRGAATVIDFTEYVTAKKWWMRPFVKPYLKRQQAQFAADLRAALDARRAGQN</sequence>
<evidence type="ECO:0000313" key="2">
    <source>
        <dbReference type="Proteomes" id="UP000824211"/>
    </source>
</evidence>
<dbReference type="SUPFAM" id="SSF55961">
    <property type="entry name" value="Bet v1-like"/>
    <property type="match status" value="1"/>
</dbReference>
<evidence type="ECO:0008006" key="3">
    <source>
        <dbReference type="Google" id="ProtNLM"/>
    </source>
</evidence>
<dbReference type="EMBL" id="DWXX01000007">
    <property type="protein sequence ID" value="HJB58117.1"/>
    <property type="molecule type" value="Genomic_DNA"/>
</dbReference>
<name>A0A9D2MCX7_9FIRM</name>
<dbReference type="Proteomes" id="UP000824211">
    <property type="component" value="Unassembled WGS sequence"/>
</dbReference>
<organism evidence="1 2">
    <name type="scientific">Candidatus Faecalibacterium faecipullorum</name>
    <dbReference type="NCBI Taxonomy" id="2838578"/>
    <lineage>
        <taxon>Bacteria</taxon>
        <taxon>Bacillati</taxon>
        <taxon>Bacillota</taxon>
        <taxon>Clostridia</taxon>
        <taxon>Eubacteriales</taxon>
        <taxon>Oscillospiraceae</taxon>
        <taxon>Faecalibacterium</taxon>
    </lineage>
</organism>
<evidence type="ECO:0000313" key="1">
    <source>
        <dbReference type="EMBL" id="HJB58117.1"/>
    </source>
</evidence>